<feature type="domain" description="ABC transmembrane type-1" evidence="12">
    <location>
        <begin position="760"/>
        <end position="1035"/>
    </location>
</feature>
<comment type="subcellular location">
    <subcellularLocation>
        <location evidence="1">Membrane</location>
        <topology evidence="1">Multi-pass membrane protein</topology>
    </subcellularLocation>
</comment>
<keyword evidence="4 10" id="KW-0812">Transmembrane</keyword>
<evidence type="ECO:0000259" key="12">
    <source>
        <dbReference type="PROSITE" id="PS50929"/>
    </source>
</evidence>
<dbReference type="GO" id="GO:0016020">
    <property type="term" value="C:membrane"/>
    <property type="evidence" value="ECO:0007669"/>
    <property type="project" value="UniProtKB-SubCell"/>
</dbReference>
<evidence type="ECO:0000256" key="2">
    <source>
        <dbReference type="ARBA" id="ARBA00009726"/>
    </source>
</evidence>
<dbReference type="Pfam" id="PF00664">
    <property type="entry name" value="ABC_membrane"/>
    <property type="match status" value="2"/>
</dbReference>
<dbReference type="GO" id="GO:0016887">
    <property type="term" value="F:ATP hydrolysis activity"/>
    <property type="evidence" value="ECO:0007669"/>
    <property type="project" value="InterPro"/>
</dbReference>
<evidence type="ECO:0000256" key="5">
    <source>
        <dbReference type="ARBA" id="ARBA00022741"/>
    </source>
</evidence>
<dbReference type="PROSITE" id="PS00211">
    <property type="entry name" value="ABC_TRANSPORTER_1"/>
    <property type="match status" value="2"/>
</dbReference>
<dbReference type="PROSITE" id="PS50893">
    <property type="entry name" value="ABC_TRANSPORTER_2"/>
    <property type="match status" value="2"/>
</dbReference>
<proteinExistence type="inferred from homology"/>
<keyword evidence="14" id="KW-1185">Reference proteome</keyword>
<dbReference type="InterPro" id="IPR003593">
    <property type="entry name" value="AAA+_ATPase"/>
</dbReference>
<keyword evidence="5" id="KW-0547">Nucleotide-binding</keyword>
<dbReference type="SMART" id="SM00382">
    <property type="entry name" value="AAA"/>
    <property type="match status" value="2"/>
</dbReference>
<dbReference type="PROSITE" id="PS50929">
    <property type="entry name" value="ABC_TM1F"/>
    <property type="match status" value="2"/>
</dbReference>
<dbReference type="FunFam" id="3.40.50.300:FF:000163">
    <property type="entry name" value="Multidrug resistance-associated protein member 4"/>
    <property type="match status" value="1"/>
</dbReference>
<evidence type="ECO:0000259" key="11">
    <source>
        <dbReference type="PROSITE" id="PS50893"/>
    </source>
</evidence>
<dbReference type="CDD" id="cd18606">
    <property type="entry name" value="ABC_6TM_YOR1_D2_like"/>
    <property type="match status" value="1"/>
</dbReference>
<evidence type="ECO:0000256" key="6">
    <source>
        <dbReference type="ARBA" id="ARBA00022840"/>
    </source>
</evidence>
<comment type="similarity">
    <text evidence="2">Belongs to the ABC transporter superfamily. ABCC family. Conjugate transporter (TC 3.A.1.208) subfamily.</text>
</comment>
<dbReference type="OrthoDB" id="6500128at2759"/>
<dbReference type="STRING" id="1314771.A0A197JYI4"/>
<dbReference type="PANTHER" id="PTHR24223">
    <property type="entry name" value="ATP-BINDING CASSETTE SUB-FAMILY C"/>
    <property type="match status" value="1"/>
</dbReference>
<dbReference type="Pfam" id="PF00005">
    <property type="entry name" value="ABC_tran"/>
    <property type="match status" value="2"/>
</dbReference>
<dbReference type="InterPro" id="IPR011527">
    <property type="entry name" value="ABC1_TM_dom"/>
</dbReference>
<dbReference type="InterPro" id="IPR036640">
    <property type="entry name" value="ABC1_TM_sf"/>
</dbReference>
<dbReference type="SUPFAM" id="SSF52540">
    <property type="entry name" value="P-loop containing nucleoside triphosphate hydrolases"/>
    <property type="match status" value="2"/>
</dbReference>
<dbReference type="Gene3D" id="3.40.50.300">
    <property type="entry name" value="P-loop containing nucleotide triphosphate hydrolases"/>
    <property type="match status" value="2"/>
</dbReference>
<dbReference type="Gene3D" id="1.20.1560.10">
    <property type="entry name" value="ABC transporter type 1, transmembrane domain"/>
    <property type="match status" value="2"/>
</dbReference>
<evidence type="ECO:0000256" key="10">
    <source>
        <dbReference type="SAM" id="Phobius"/>
    </source>
</evidence>
<keyword evidence="8 10" id="KW-0472">Membrane</keyword>
<organism evidence="13 14">
    <name type="scientific">Linnemannia elongata AG-77</name>
    <dbReference type="NCBI Taxonomy" id="1314771"/>
    <lineage>
        <taxon>Eukaryota</taxon>
        <taxon>Fungi</taxon>
        <taxon>Fungi incertae sedis</taxon>
        <taxon>Mucoromycota</taxon>
        <taxon>Mortierellomycotina</taxon>
        <taxon>Mortierellomycetes</taxon>
        <taxon>Mortierellales</taxon>
        <taxon>Mortierellaceae</taxon>
        <taxon>Linnemannia</taxon>
    </lineage>
</organism>
<feature type="transmembrane region" description="Helical" evidence="10">
    <location>
        <begin position="968"/>
        <end position="998"/>
    </location>
</feature>
<feature type="region of interest" description="Disordered" evidence="9">
    <location>
        <begin position="1"/>
        <end position="44"/>
    </location>
</feature>
<dbReference type="InterPro" id="IPR027417">
    <property type="entry name" value="P-loop_NTPase"/>
</dbReference>
<dbReference type="EMBL" id="KV442036">
    <property type="protein sequence ID" value="OAQ30285.1"/>
    <property type="molecule type" value="Genomic_DNA"/>
</dbReference>
<accession>A0A197JYI4</accession>
<feature type="transmembrane region" description="Helical" evidence="10">
    <location>
        <begin position="179"/>
        <end position="199"/>
    </location>
</feature>
<feature type="transmembrane region" description="Helical" evidence="10">
    <location>
        <begin position="401"/>
        <end position="422"/>
    </location>
</feature>
<evidence type="ECO:0000256" key="3">
    <source>
        <dbReference type="ARBA" id="ARBA00022448"/>
    </source>
</evidence>
<feature type="domain" description="ABC transporter" evidence="11">
    <location>
        <begin position="472"/>
        <end position="697"/>
    </location>
</feature>
<evidence type="ECO:0000256" key="9">
    <source>
        <dbReference type="SAM" id="MobiDB-lite"/>
    </source>
</evidence>
<keyword evidence="7 10" id="KW-1133">Transmembrane helix</keyword>
<feature type="transmembrane region" description="Helical" evidence="10">
    <location>
        <begin position="366"/>
        <end position="389"/>
    </location>
</feature>
<feature type="compositionally biased region" description="Polar residues" evidence="9">
    <location>
        <begin position="1"/>
        <end position="16"/>
    </location>
</feature>
<protein>
    <submittedName>
        <fullName evidence="13">ABC transporter</fullName>
    </submittedName>
</protein>
<dbReference type="SUPFAM" id="SSF90123">
    <property type="entry name" value="ABC transporter transmembrane region"/>
    <property type="match status" value="2"/>
</dbReference>
<keyword evidence="6" id="KW-0067">ATP-binding</keyword>
<feature type="transmembrane region" description="Helical" evidence="10">
    <location>
        <begin position="284"/>
        <end position="303"/>
    </location>
</feature>
<evidence type="ECO:0000256" key="8">
    <source>
        <dbReference type="ARBA" id="ARBA00023136"/>
    </source>
</evidence>
<dbReference type="InterPro" id="IPR050173">
    <property type="entry name" value="ABC_transporter_C-like"/>
</dbReference>
<dbReference type="FunFam" id="1.20.1560.10:FF:000010">
    <property type="entry name" value="Multidrug resistance-associated ABC transporter"/>
    <property type="match status" value="1"/>
</dbReference>
<feature type="transmembrane region" description="Helical" evidence="10">
    <location>
        <begin position="791"/>
        <end position="821"/>
    </location>
</feature>
<reference evidence="13 14" key="1">
    <citation type="submission" date="2016-05" db="EMBL/GenBank/DDBJ databases">
        <title>Genome sequencing reveals origins of a unique bacterial endosymbiosis in the earliest lineages of terrestrial Fungi.</title>
        <authorList>
            <consortium name="DOE Joint Genome Institute"/>
            <person name="Uehling J."/>
            <person name="Gryganskyi A."/>
            <person name="Hameed K."/>
            <person name="Tschaplinski T."/>
            <person name="Misztal P."/>
            <person name="Wu S."/>
            <person name="Desiro A."/>
            <person name="Vande Pol N."/>
            <person name="Du Z.-Y."/>
            <person name="Zienkiewicz A."/>
            <person name="Zienkiewicz K."/>
            <person name="Morin E."/>
            <person name="Tisserant E."/>
            <person name="Splivallo R."/>
            <person name="Hainaut M."/>
            <person name="Henrissat B."/>
            <person name="Ohm R."/>
            <person name="Kuo A."/>
            <person name="Yan J."/>
            <person name="Lipzen A."/>
            <person name="Nolan M."/>
            <person name="Labutti K."/>
            <person name="Barry K."/>
            <person name="Goldstein A."/>
            <person name="Labbe J."/>
            <person name="Schadt C."/>
            <person name="Tuskan G."/>
            <person name="Grigoriev I."/>
            <person name="Martin F."/>
            <person name="Vilgalys R."/>
            <person name="Bonito G."/>
        </authorList>
    </citation>
    <scope>NUCLEOTIDE SEQUENCE [LARGE SCALE GENOMIC DNA]</scope>
    <source>
        <strain evidence="13 14">AG-77</strain>
    </source>
</reference>
<dbReference type="CDD" id="cd03250">
    <property type="entry name" value="ABCC_MRP_domain1"/>
    <property type="match status" value="1"/>
</dbReference>
<evidence type="ECO:0000256" key="4">
    <source>
        <dbReference type="ARBA" id="ARBA00022692"/>
    </source>
</evidence>
<dbReference type="GO" id="GO:0005524">
    <property type="term" value="F:ATP binding"/>
    <property type="evidence" value="ECO:0007669"/>
    <property type="project" value="UniProtKB-KW"/>
</dbReference>
<evidence type="ECO:0000313" key="13">
    <source>
        <dbReference type="EMBL" id="OAQ30285.1"/>
    </source>
</evidence>
<dbReference type="InterPro" id="IPR003439">
    <property type="entry name" value="ABC_transporter-like_ATP-bd"/>
</dbReference>
<dbReference type="InterPro" id="IPR017871">
    <property type="entry name" value="ABC_transporter-like_CS"/>
</dbReference>
<feature type="transmembrane region" description="Helical" evidence="10">
    <location>
        <begin position="875"/>
        <end position="908"/>
    </location>
</feature>
<name>A0A197JYI4_9FUNG</name>
<sequence>MTQEEQNSLRSETETTPLLHKHAHNAPSHNQTQQTDPKEGPISPENRAGLLSQLTFWWLNDLYRIGYRRQIQEEDLYQVLDRRRTEVLGQALFDNWEAEKKSARLKGKRPSLLRALYWSFWRDYLPSFIWLELAGNDVLTPLYFLGHIDFSQIANPSVIRLLLMFLQDSQTQNPPPPAIYGYGLALLLLFLYFNLLICAQRWSMTTFNTGICMRTALIDLVFRKATTLSNKSHLRYPDGSIINLMSTDISRIDSAMMPFSILFSAPTFILIIMGILVYMMGPAALLGAVLLMLLNPIQAWGTARLGPVRKKASQFTDSRIKLSSEILQGVKVIKFFTWENNFLSKLAGIRVEELALVRRIFRNRSLLITTSSAVPIFASALTFVLYAALGHELKPEIVFPALAYYAVIRVPLLIVPNCYTSATDAFVAIKRLEDFLLSEDRPADTLSPIDETAEHALVMENADFIWETLSEAKDGDIQDVQENVPYLNKVNLKIPRGSLVAIVGPVGSGKSSLLQAMIGTMTQSSGRIVRGSAISYAPQTPWIQNATIRDNILFDQPFDEKLYGRVVRVCCLIQDLDSFPARDLTEIGERGVNLSGGQKARLSLARSVYFTASSGSGGMVVMDDPLSAVDAHVGKRLWKDCVLKELRGQTRVIATHQLHVLPDVDYVICMKGGVIVEKGTFQELMCKDGGELKEMMTHYGGVSESATKDQEQQDEDVQGKKVEAPEGATLITEEERESGAVSWKVYSQYFQIGGLRMWGAVVACYVIQQVCGLLMNYWLSLWTDRRFDLPVMTYISIYVGLASVQFVVMGIATQLLSVVIIRTARRIHSEAFDKVIHAPLFFFDTNPLGRILNRFSKDVDALDNNLWMTLNDIIYTLLIVMGSVSMILIFFPYLSLLVIPLAGLYYFFSVYYRSTSRELKRLDSTLRSNLYAYFTESLTGMATLKAYKRVDRAIRINQAKMDSSNRPYYLFIAGSRWIASRLQLVGASLIFMTAVFVVGTRNTVNAATAGLVFSYLARTGGDMSWVVQCWATFENNMNSAERLVHYIKNLPQEPPAATSPHRQPPLSPAWPSEGSLEFKNVTLRYRPDLPPVLRDISFSIQAGHKVGVVGRTGAGKSSLIQALFLLSELDVGSQIMLDGIDTQTIGTADLRSHIAIIPQDPVLFEGTFRYNLDPLERHTEQELWQVLETSDLKSYVQAQEGGLDAIVLAKGENLSVGQRQLVCLSRALLAKCKIVVLDEATASVDMATDALIQRAIRSDFADATVITIAHRINTIIDYDRILVMHDGQVAEYDTPQVLLQDPHSIFSSLVNESGVLSR</sequence>
<evidence type="ECO:0000313" key="14">
    <source>
        <dbReference type="Proteomes" id="UP000078512"/>
    </source>
</evidence>
<evidence type="ECO:0000256" key="1">
    <source>
        <dbReference type="ARBA" id="ARBA00004141"/>
    </source>
</evidence>
<dbReference type="PANTHER" id="PTHR24223:SF456">
    <property type="entry name" value="MULTIDRUG RESISTANCE-ASSOCIATED PROTEIN LETHAL(2)03659"/>
    <property type="match status" value="1"/>
</dbReference>
<feature type="domain" description="ABC transmembrane type-1" evidence="12">
    <location>
        <begin position="150"/>
        <end position="424"/>
    </location>
</feature>
<evidence type="ECO:0000256" key="7">
    <source>
        <dbReference type="ARBA" id="ARBA00022989"/>
    </source>
</evidence>
<dbReference type="CDD" id="cd03244">
    <property type="entry name" value="ABCC_MRP_domain2"/>
    <property type="match status" value="1"/>
</dbReference>
<dbReference type="GO" id="GO:0140359">
    <property type="term" value="F:ABC-type transporter activity"/>
    <property type="evidence" value="ECO:0007669"/>
    <property type="project" value="InterPro"/>
</dbReference>
<feature type="transmembrane region" description="Helical" evidence="10">
    <location>
        <begin position="259"/>
        <end position="278"/>
    </location>
</feature>
<keyword evidence="3" id="KW-0813">Transport</keyword>
<gene>
    <name evidence="13" type="ORF">K457DRAFT_74042</name>
</gene>
<feature type="transmembrane region" description="Helical" evidence="10">
    <location>
        <begin position="757"/>
        <end position="779"/>
    </location>
</feature>
<dbReference type="CDD" id="cd18597">
    <property type="entry name" value="ABC_6TM_YOR1_D1_like"/>
    <property type="match status" value="1"/>
</dbReference>
<feature type="domain" description="ABC transporter" evidence="11">
    <location>
        <begin position="1076"/>
        <end position="1311"/>
    </location>
</feature>
<dbReference type="FunFam" id="3.40.50.300:FF:000997">
    <property type="entry name" value="Multidrug resistance-associated protein 1"/>
    <property type="match status" value="1"/>
</dbReference>
<dbReference type="Proteomes" id="UP000078512">
    <property type="component" value="Unassembled WGS sequence"/>
</dbReference>